<accession>A0A6S6SNJ5</accession>
<dbReference type="EMBL" id="CACVAP010000064">
    <property type="protein sequence ID" value="CAA6811948.1"/>
    <property type="molecule type" value="Genomic_DNA"/>
</dbReference>
<proteinExistence type="predicted"/>
<keyword evidence="1" id="KW-0175">Coiled coil</keyword>
<evidence type="ECO:0000313" key="2">
    <source>
        <dbReference type="EMBL" id="CAA6811948.1"/>
    </source>
</evidence>
<organism evidence="2">
    <name type="scientific">uncultured Sulfurovum sp</name>
    <dbReference type="NCBI Taxonomy" id="269237"/>
    <lineage>
        <taxon>Bacteria</taxon>
        <taxon>Pseudomonadati</taxon>
        <taxon>Campylobacterota</taxon>
        <taxon>Epsilonproteobacteria</taxon>
        <taxon>Campylobacterales</taxon>
        <taxon>Sulfurovaceae</taxon>
        <taxon>Sulfurovum</taxon>
        <taxon>environmental samples</taxon>
    </lineage>
</organism>
<sequence length="1043" mass="125834">MFGNNIENISQDLEKKLELCIKTYGVKEDKYIFGDEKYIKLVEIILNISSKDIEDKLIYFNKTYIQEDYWKLFIEKNKLIYRTHDITNLVSELFYTLYYENKEKSFDLFVDYIRNRLGNDDNEQWFGMVFKDDDAEKYFLNKATDYVITQKNSLGELVNKSKTMDFENNSRTRHLYSIDIENIPIKFEDLYQMYAWLNIDKQSEFVHTLSSSFIQSLLSIIINIENKKSMQYHEYYNKIEKILDECQDDCFIMNKLLQSWHIDIKLNIYLLSNPKYTQFGLLNILKNNEKKNLVDSGCDYGLEWQELINKQTINIYFQHYNNHYFEKESIFNIINYLAYYAFRYENQSQYMLALEYILEKFESYYTQWYQKREYFFDTVINTLLDKQIDIILSNDMFDIKDYYLMSWYLVQLDKKEKIFDDNHNELILKITNTIQIHLEKSFLFNIDSRHFYIKDEYLDRINFSLLYKLSEDKNKWLRIIDIDETKKKINKENRHNIKQCIQFYFQILFIISKNNVDNKNLLDYIIDLAITFGIEDEYGIFDSHVDNTLYYDFLETLNHYNNEHFDKFIDKFLDKKSIKDILLVYEYTVFETRKDKIYKKINSLLEEDHDFFWLPDIAQTIYSALNIGLDDFANKLIKKYESYLVNKTGKKVDSDFKEVLCKKEILDIYRDKDDLLEDKFKKLNNLTIKFDENYVDKSKVIQCKEYENFIKALLFYEEEPVKTYKILNNFPNIGKNSMYLFNMLSAYFKAYENDENKIEKYKYILDEYEKDIENLIIKDKSLFNYSVLAFGYSQINENEKIINLYEKVPSYLKEQIKKELPQELNIFGTKTYVGHKLIIHVEDEYYQIYQIAWLKLNDIECNQDDFQSLFENKAPFTLKTGKSAGGVSGLLRTKDISLFEDKKIVGVFDFDKEGRENFHHLKKEGFWNKENEGNIQEGIYKKRNDCDCMFALLLPVPDRLKHLVSLEWENFISYIEIENLLPKNYLVENAFVEEKTNPGSSYLKIKSNVKNRLWKELFKLNKDDFIDFQPLFDIVIKLFNKSF</sequence>
<reference evidence="2" key="1">
    <citation type="submission" date="2020-01" db="EMBL/GenBank/DDBJ databases">
        <authorList>
            <person name="Meier V. D."/>
            <person name="Meier V D."/>
        </authorList>
    </citation>
    <scope>NUCLEOTIDE SEQUENCE</scope>
    <source>
        <strain evidence="2">HLG_WM_MAG_06</strain>
    </source>
</reference>
<name>A0A6S6SNJ5_9BACT</name>
<gene>
    <name evidence="2" type="ORF">HELGO_WM18441</name>
</gene>
<dbReference type="AlphaFoldDB" id="A0A6S6SNJ5"/>
<protein>
    <submittedName>
        <fullName evidence="2">Uncharacterized protein</fullName>
    </submittedName>
</protein>
<evidence type="ECO:0000256" key="1">
    <source>
        <dbReference type="SAM" id="Coils"/>
    </source>
</evidence>
<feature type="coiled-coil region" evidence="1">
    <location>
        <begin position="751"/>
        <end position="778"/>
    </location>
</feature>